<keyword evidence="1" id="KW-0863">Zinc-finger</keyword>
<organism evidence="4 5">
    <name type="scientific">Linum trigynum</name>
    <dbReference type="NCBI Taxonomy" id="586398"/>
    <lineage>
        <taxon>Eukaryota</taxon>
        <taxon>Viridiplantae</taxon>
        <taxon>Streptophyta</taxon>
        <taxon>Embryophyta</taxon>
        <taxon>Tracheophyta</taxon>
        <taxon>Spermatophyta</taxon>
        <taxon>Magnoliopsida</taxon>
        <taxon>eudicotyledons</taxon>
        <taxon>Gunneridae</taxon>
        <taxon>Pentapetalae</taxon>
        <taxon>rosids</taxon>
        <taxon>fabids</taxon>
        <taxon>Malpighiales</taxon>
        <taxon>Linaceae</taxon>
        <taxon>Linum</taxon>
    </lineage>
</organism>
<evidence type="ECO:0000313" key="4">
    <source>
        <dbReference type="EMBL" id="CAL1401748.1"/>
    </source>
</evidence>
<dbReference type="InterPro" id="IPR040256">
    <property type="entry name" value="At4g02000-like"/>
</dbReference>
<dbReference type="Pfam" id="PF14392">
    <property type="entry name" value="zf-CCHC_4"/>
    <property type="match status" value="1"/>
</dbReference>
<keyword evidence="1" id="KW-0479">Metal-binding</keyword>
<feature type="region of interest" description="Disordered" evidence="2">
    <location>
        <begin position="372"/>
        <end position="397"/>
    </location>
</feature>
<protein>
    <recommendedName>
        <fullName evidence="3">CCHC-type domain-containing protein</fullName>
    </recommendedName>
</protein>
<dbReference type="Proteomes" id="UP001497516">
    <property type="component" value="Chromosome 7"/>
</dbReference>
<evidence type="ECO:0000256" key="2">
    <source>
        <dbReference type="SAM" id="MobiDB-lite"/>
    </source>
</evidence>
<reference evidence="4 5" key="1">
    <citation type="submission" date="2024-04" db="EMBL/GenBank/DDBJ databases">
        <authorList>
            <person name="Fracassetti M."/>
        </authorList>
    </citation>
    <scope>NUCLEOTIDE SEQUENCE [LARGE SCALE GENOMIC DNA]</scope>
</reference>
<proteinExistence type="predicted"/>
<keyword evidence="1" id="KW-0862">Zinc</keyword>
<dbReference type="InterPro" id="IPR001878">
    <property type="entry name" value="Znf_CCHC"/>
</dbReference>
<feature type="region of interest" description="Disordered" evidence="2">
    <location>
        <begin position="317"/>
        <end position="351"/>
    </location>
</feature>
<dbReference type="AlphaFoldDB" id="A0AAV2FTM7"/>
<dbReference type="PANTHER" id="PTHR31286">
    <property type="entry name" value="GLYCINE-RICH CELL WALL STRUCTURAL PROTEIN 1.8-LIKE"/>
    <property type="match status" value="1"/>
</dbReference>
<feature type="compositionally biased region" description="Basic and acidic residues" evidence="2">
    <location>
        <begin position="336"/>
        <end position="351"/>
    </location>
</feature>
<dbReference type="EMBL" id="OZ034820">
    <property type="protein sequence ID" value="CAL1401748.1"/>
    <property type="molecule type" value="Genomic_DNA"/>
</dbReference>
<evidence type="ECO:0000256" key="1">
    <source>
        <dbReference type="PROSITE-ProRule" id="PRU00047"/>
    </source>
</evidence>
<keyword evidence="5" id="KW-1185">Reference proteome</keyword>
<dbReference type="PANTHER" id="PTHR31286:SF167">
    <property type="entry name" value="OS09G0268800 PROTEIN"/>
    <property type="match status" value="1"/>
</dbReference>
<feature type="domain" description="CCHC-type" evidence="3">
    <location>
        <begin position="89"/>
        <end position="102"/>
    </location>
</feature>
<evidence type="ECO:0000313" key="5">
    <source>
        <dbReference type="Proteomes" id="UP001497516"/>
    </source>
</evidence>
<dbReference type="GO" id="GO:0003676">
    <property type="term" value="F:nucleic acid binding"/>
    <property type="evidence" value="ECO:0007669"/>
    <property type="project" value="InterPro"/>
</dbReference>
<feature type="region of interest" description="Disordered" evidence="2">
    <location>
        <begin position="154"/>
        <end position="235"/>
    </location>
</feature>
<accession>A0AAV2FTM7</accession>
<gene>
    <name evidence="4" type="ORF">LTRI10_LOCUS41791</name>
</gene>
<sequence length="619" mass="67300">MAKAPFRIQLWGVQDDFCTKLFGQKLITATIGQVMESGIFACKDTGERFIKVNTTIDFSKPIRSQLMAISEDIEGFWVNLKYEFLPSFCFHCGRVGHARRDCNFDPPNRKERFGPHMITKKVGRKIYEEEGNEFPLGGSGRSVWINRQNRTIPMAVKGESSSGPRKFNQPALKPAPSQAISGAVSFDEPDSFRGSGQGRSPHRRGSPGGIMLNRHPKLRLGNNRQKQVGSKKGVRMADTKLPAMAVSPQPSSPGRADLISNRGYGEEQPTGVHAETRHRRLLLEDDSDDDMVDVAPLPTSSGLGVKLEGAPMHPKNFIAPPAPGALKPGKGKARRSKDPPRRKAGGRAELRRMGEVNEATQLPEETVEISAGQAAASGAPRMGNETPMKRKPSRAKNPLLQTEVDEAPPGDDSMVEVRKMKSKPVASRGRRLLLKTKSAKEMAEGMRDVDAKVGAGLVDYEQPDPDNQKGVIEASQLADSESEESAVGAESQNFMIKKRSPIAAPRQHCSTSTGRVSQVVAAFEGGLTIADEGMEQPMGVGIIDVPGSEETKRGELDAGSFDEYGSNMLIPPPGVLKRPLEVVEGELGIPPTPKKQFVEVDEDPGKVEVASLEWPQPDK</sequence>
<evidence type="ECO:0000259" key="3">
    <source>
        <dbReference type="PROSITE" id="PS50158"/>
    </source>
</evidence>
<dbReference type="PROSITE" id="PS50158">
    <property type="entry name" value="ZF_CCHC"/>
    <property type="match status" value="1"/>
</dbReference>
<dbReference type="InterPro" id="IPR025836">
    <property type="entry name" value="Zn_knuckle_CX2CX4HX4C"/>
</dbReference>
<dbReference type="GO" id="GO:0008270">
    <property type="term" value="F:zinc ion binding"/>
    <property type="evidence" value="ECO:0007669"/>
    <property type="project" value="UniProtKB-KW"/>
</dbReference>
<name>A0AAV2FTM7_9ROSI</name>